<gene>
    <name evidence="1" type="ORF">VP01_1077g6</name>
</gene>
<dbReference type="AlphaFoldDB" id="A0A0L6VTH1"/>
<dbReference type="Proteomes" id="UP000037035">
    <property type="component" value="Unassembled WGS sequence"/>
</dbReference>
<name>A0A0L6VTH1_9BASI</name>
<sequence>MIISYGRTLLTCPWLFFCHNSTWLQHKQRHCRQNPWLVCQGLPIPGTSQHWTGNPQVVGVMNGTHIPVATPADDDWKGYINRISWASIVFQCVVDAEDFF</sequence>
<evidence type="ECO:0000313" key="2">
    <source>
        <dbReference type="Proteomes" id="UP000037035"/>
    </source>
</evidence>
<dbReference type="VEuPathDB" id="FungiDB:VP01_1077g6"/>
<comment type="caution">
    <text evidence="1">The sequence shown here is derived from an EMBL/GenBank/DDBJ whole genome shotgun (WGS) entry which is preliminary data.</text>
</comment>
<dbReference type="OrthoDB" id="2642487at2759"/>
<dbReference type="EMBL" id="LAVV01000865">
    <property type="protein sequence ID" value="KNZ63998.1"/>
    <property type="molecule type" value="Genomic_DNA"/>
</dbReference>
<organism evidence="1 2">
    <name type="scientific">Puccinia sorghi</name>
    <dbReference type="NCBI Taxonomy" id="27349"/>
    <lineage>
        <taxon>Eukaryota</taxon>
        <taxon>Fungi</taxon>
        <taxon>Dikarya</taxon>
        <taxon>Basidiomycota</taxon>
        <taxon>Pucciniomycotina</taxon>
        <taxon>Pucciniomycetes</taxon>
        <taxon>Pucciniales</taxon>
        <taxon>Pucciniaceae</taxon>
        <taxon>Puccinia</taxon>
    </lineage>
</organism>
<proteinExistence type="predicted"/>
<reference evidence="1 2" key="1">
    <citation type="submission" date="2015-08" db="EMBL/GenBank/DDBJ databases">
        <title>Next Generation Sequencing and Analysis of the Genome of Puccinia sorghi L Schw, the Causal Agent of Maize Common Rust.</title>
        <authorList>
            <person name="Rochi L."/>
            <person name="Burguener G."/>
            <person name="Darino M."/>
            <person name="Turjanski A."/>
            <person name="Kreff E."/>
            <person name="Dieguez M.J."/>
            <person name="Sacco F."/>
        </authorList>
    </citation>
    <scope>NUCLEOTIDE SEQUENCE [LARGE SCALE GENOMIC DNA]</scope>
    <source>
        <strain evidence="1 2">RO10H11247</strain>
    </source>
</reference>
<evidence type="ECO:0000313" key="1">
    <source>
        <dbReference type="EMBL" id="KNZ63998.1"/>
    </source>
</evidence>
<keyword evidence="2" id="KW-1185">Reference proteome</keyword>
<accession>A0A0L6VTH1</accession>
<protein>
    <submittedName>
        <fullName evidence="1">Uncharacterized protein</fullName>
    </submittedName>
</protein>